<keyword evidence="2" id="KW-1185">Reference proteome</keyword>
<gene>
    <name evidence="1" type="ORF">ACFFN1_02345</name>
</gene>
<evidence type="ECO:0000313" key="2">
    <source>
        <dbReference type="Proteomes" id="UP001589707"/>
    </source>
</evidence>
<sequence>MGTIDRAQLLRDLKTLEDSEFVVLTGQIDDQAHGHEIAAELAAEADLPELSYIFIHRQTIERSFHAGGSLRAPVQLHWGGSYDLILDRLAYLPEPWVALDFGEAHAFEVTVPEVGFEDVIELPEPDSPVREIRSAATQLSDAGEMNDDALEWIVEVLGSGSPKAQAAVLDVASQRLRLFSKRSSPPGLTPIGPMAILPRYASFSTRSSRQVTTALPKSWPPLNVSVPGPSAGTPPQSWLSAVLPMLWHDCASSPGLRTGAMAELPIRLRCAGISKCSQPKRTSPWRRQPSRSP</sequence>
<organism evidence="1 2">
    <name type="scientific">Brevibacterium otitidis</name>
    <dbReference type="NCBI Taxonomy" id="53364"/>
    <lineage>
        <taxon>Bacteria</taxon>
        <taxon>Bacillati</taxon>
        <taxon>Actinomycetota</taxon>
        <taxon>Actinomycetes</taxon>
        <taxon>Micrococcales</taxon>
        <taxon>Brevibacteriaceae</taxon>
        <taxon>Brevibacterium</taxon>
    </lineage>
</organism>
<dbReference type="Proteomes" id="UP001589707">
    <property type="component" value="Unassembled WGS sequence"/>
</dbReference>
<accession>A0ABV5WYM0</accession>
<name>A0ABV5WYM0_9MICO</name>
<dbReference type="EMBL" id="JBHMAU010000022">
    <property type="protein sequence ID" value="MFB9775258.1"/>
    <property type="molecule type" value="Genomic_DNA"/>
</dbReference>
<proteinExistence type="predicted"/>
<comment type="caution">
    <text evidence="1">The sequence shown here is derived from an EMBL/GenBank/DDBJ whole genome shotgun (WGS) entry which is preliminary data.</text>
</comment>
<reference evidence="1 2" key="1">
    <citation type="submission" date="2024-09" db="EMBL/GenBank/DDBJ databases">
        <authorList>
            <person name="Sun Q."/>
            <person name="Mori K."/>
        </authorList>
    </citation>
    <scope>NUCLEOTIDE SEQUENCE [LARGE SCALE GENOMIC DNA]</scope>
    <source>
        <strain evidence="1 2">JCM 11683</strain>
    </source>
</reference>
<dbReference type="RefSeq" id="WP_376838226.1">
    <property type="nucleotide sequence ID" value="NZ_JBHMAU010000022.1"/>
</dbReference>
<evidence type="ECO:0000313" key="1">
    <source>
        <dbReference type="EMBL" id="MFB9775258.1"/>
    </source>
</evidence>
<protein>
    <submittedName>
        <fullName evidence="1">Uncharacterized protein</fullName>
    </submittedName>
</protein>